<dbReference type="EC" id="2.7.13.3" evidence="2"/>
<keyword evidence="9" id="KW-0812">Transmembrane</keyword>
<feature type="transmembrane region" description="Helical" evidence="9">
    <location>
        <begin position="78"/>
        <end position="99"/>
    </location>
</feature>
<feature type="transmembrane region" description="Helical" evidence="9">
    <location>
        <begin position="136"/>
        <end position="165"/>
    </location>
</feature>
<dbReference type="PANTHER" id="PTHR24421">
    <property type="entry name" value="NITRATE/NITRITE SENSOR PROTEIN NARX-RELATED"/>
    <property type="match status" value="1"/>
</dbReference>
<dbReference type="PANTHER" id="PTHR24421:SF10">
    <property type="entry name" value="NITRATE_NITRITE SENSOR PROTEIN NARQ"/>
    <property type="match status" value="1"/>
</dbReference>
<keyword evidence="4" id="KW-0808">Transferase</keyword>
<evidence type="ECO:0000256" key="1">
    <source>
        <dbReference type="ARBA" id="ARBA00000085"/>
    </source>
</evidence>
<feature type="transmembrane region" description="Helical" evidence="9">
    <location>
        <begin position="54"/>
        <end position="72"/>
    </location>
</feature>
<accession>A0ABY7JSI6</accession>
<sequence>MNILINNKIFKKAILIWFISITILIIYNKEAYLIIPLCLGTISAFILTCSNKKYIYILSLGIFSLSYILAFYLKNNNIYTSMHIEHIGVFTALIIYINSHRNFNKNNKKTNISIKKMINEDTSDISINKYIKQINLVYYMIFLFFSFIMTLDFILIILISLFSLFSYNIADLEIDLLFTKDKYYSYYSNSKDHEKILKNKYEDLIVKQDKKIENAILNERNRISRDIHDSLGHLTSRGILQIGALMVIEKDKQKHEQLSMLKSTLQEGMNEVRKSLHNFQNQTINLKNELDKVIIDFNFCPISFTYSLDTDLNLKSKYTIIYIIKEALTNIVKHSNADQAEISIVESFDKLYIKIFDNGSIENIDADGMGLFSIRKRVADLNGVLEISTNNGFRIFITLNKEEK</sequence>
<evidence type="ECO:0000259" key="10">
    <source>
        <dbReference type="Pfam" id="PF07730"/>
    </source>
</evidence>
<feature type="transmembrane region" description="Helical" evidence="9">
    <location>
        <begin position="33"/>
        <end position="49"/>
    </location>
</feature>
<dbReference type="CDD" id="cd16917">
    <property type="entry name" value="HATPase_UhpB-NarQ-NarX-like"/>
    <property type="match status" value="1"/>
</dbReference>
<keyword evidence="8" id="KW-0902">Two-component regulatory system</keyword>
<reference evidence="11" key="1">
    <citation type="submission" date="2022-12" db="EMBL/GenBank/DDBJ databases">
        <title>Peptostreptococcus.</title>
        <authorList>
            <person name="Lee S.H."/>
        </authorList>
    </citation>
    <scope>NUCLEOTIDE SEQUENCE</scope>
    <source>
        <strain evidence="11">CBA3647</strain>
    </source>
</reference>
<dbReference type="EMBL" id="CP114052">
    <property type="protein sequence ID" value="WAW15128.1"/>
    <property type="molecule type" value="Genomic_DNA"/>
</dbReference>
<evidence type="ECO:0000256" key="9">
    <source>
        <dbReference type="SAM" id="Phobius"/>
    </source>
</evidence>
<evidence type="ECO:0000313" key="11">
    <source>
        <dbReference type="EMBL" id="WAW15128.1"/>
    </source>
</evidence>
<dbReference type="Proteomes" id="UP001164187">
    <property type="component" value="Chromosome"/>
</dbReference>
<dbReference type="Gene3D" id="3.30.565.10">
    <property type="entry name" value="Histidine kinase-like ATPase, C-terminal domain"/>
    <property type="match status" value="1"/>
</dbReference>
<keyword evidence="3" id="KW-0597">Phosphoprotein</keyword>
<protein>
    <recommendedName>
        <fullName evidence="2">histidine kinase</fullName>
        <ecNumber evidence="2">2.7.13.3</ecNumber>
    </recommendedName>
</protein>
<proteinExistence type="predicted"/>
<evidence type="ECO:0000256" key="2">
    <source>
        <dbReference type="ARBA" id="ARBA00012438"/>
    </source>
</evidence>
<keyword evidence="12" id="KW-1185">Reference proteome</keyword>
<keyword evidence="6 11" id="KW-0418">Kinase</keyword>
<evidence type="ECO:0000256" key="5">
    <source>
        <dbReference type="ARBA" id="ARBA00022741"/>
    </source>
</evidence>
<evidence type="ECO:0000256" key="3">
    <source>
        <dbReference type="ARBA" id="ARBA00022553"/>
    </source>
</evidence>
<name>A0ABY7JSI6_9FIRM</name>
<evidence type="ECO:0000256" key="4">
    <source>
        <dbReference type="ARBA" id="ARBA00022679"/>
    </source>
</evidence>
<evidence type="ECO:0000256" key="8">
    <source>
        <dbReference type="ARBA" id="ARBA00023012"/>
    </source>
</evidence>
<keyword evidence="9" id="KW-1133">Transmembrane helix</keyword>
<dbReference type="InterPro" id="IPR036890">
    <property type="entry name" value="HATPase_C_sf"/>
</dbReference>
<evidence type="ECO:0000256" key="6">
    <source>
        <dbReference type="ARBA" id="ARBA00022777"/>
    </source>
</evidence>
<dbReference type="RefSeq" id="WP_269311821.1">
    <property type="nucleotide sequence ID" value="NZ_CP114052.1"/>
</dbReference>
<dbReference type="InterPro" id="IPR011712">
    <property type="entry name" value="Sig_transdc_His_kin_sub3_dim/P"/>
</dbReference>
<comment type="catalytic activity">
    <reaction evidence="1">
        <text>ATP + protein L-histidine = ADP + protein N-phospho-L-histidine.</text>
        <dbReference type="EC" id="2.7.13.3"/>
    </reaction>
</comment>
<dbReference type="InterPro" id="IPR050482">
    <property type="entry name" value="Sensor_HK_TwoCompSys"/>
</dbReference>
<evidence type="ECO:0000256" key="7">
    <source>
        <dbReference type="ARBA" id="ARBA00022840"/>
    </source>
</evidence>
<dbReference type="Gene3D" id="1.20.5.1930">
    <property type="match status" value="1"/>
</dbReference>
<feature type="transmembrane region" description="Helical" evidence="9">
    <location>
        <begin position="9"/>
        <end position="27"/>
    </location>
</feature>
<keyword evidence="9" id="KW-0472">Membrane</keyword>
<dbReference type="Pfam" id="PF07730">
    <property type="entry name" value="HisKA_3"/>
    <property type="match status" value="1"/>
</dbReference>
<gene>
    <name evidence="11" type="ORF">O0R46_01385</name>
</gene>
<feature type="domain" description="Signal transduction histidine kinase subgroup 3 dimerisation and phosphoacceptor" evidence="10">
    <location>
        <begin position="219"/>
        <end position="281"/>
    </location>
</feature>
<keyword evidence="5" id="KW-0547">Nucleotide-binding</keyword>
<keyword evidence="7" id="KW-0067">ATP-binding</keyword>
<dbReference type="GO" id="GO:0016301">
    <property type="term" value="F:kinase activity"/>
    <property type="evidence" value="ECO:0007669"/>
    <property type="project" value="UniProtKB-KW"/>
</dbReference>
<evidence type="ECO:0000313" key="12">
    <source>
        <dbReference type="Proteomes" id="UP001164187"/>
    </source>
</evidence>
<dbReference type="SUPFAM" id="SSF55874">
    <property type="entry name" value="ATPase domain of HSP90 chaperone/DNA topoisomerase II/histidine kinase"/>
    <property type="match status" value="1"/>
</dbReference>
<organism evidence="11 12">
    <name type="scientific">Peptostreptococcus equinus</name>
    <dbReference type="NCBI Taxonomy" id="3003601"/>
    <lineage>
        <taxon>Bacteria</taxon>
        <taxon>Bacillati</taxon>
        <taxon>Bacillota</taxon>
        <taxon>Clostridia</taxon>
        <taxon>Peptostreptococcales</taxon>
        <taxon>Peptostreptococcaceae</taxon>
        <taxon>Peptostreptococcus</taxon>
    </lineage>
</organism>